<dbReference type="Proteomes" id="UP000030764">
    <property type="component" value="Unassembled WGS sequence"/>
</dbReference>
<evidence type="ECO:0000313" key="3">
    <source>
        <dbReference type="Proteomes" id="UP000030764"/>
    </source>
</evidence>
<organism evidence="1 3">
    <name type="scientific">Trichuris suis</name>
    <name type="common">pig whipworm</name>
    <dbReference type="NCBI Taxonomy" id="68888"/>
    <lineage>
        <taxon>Eukaryota</taxon>
        <taxon>Metazoa</taxon>
        <taxon>Ecdysozoa</taxon>
        <taxon>Nematoda</taxon>
        <taxon>Enoplea</taxon>
        <taxon>Dorylaimia</taxon>
        <taxon>Trichinellida</taxon>
        <taxon>Trichuridae</taxon>
        <taxon>Trichuris</taxon>
    </lineage>
</organism>
<name>A0A085LPV0_9BILA</name>
<feature type="non-terminal residue" evidence="1">
    <location>
        <position position="63"/>
    </location>
</feature>
<dbReference type="AlphaFoldDB" id="A0A085LPV0"/>
<dbReference type="Proteomes" id="UP000030758">
    <property type="component" value="Unassembled WGS sequence"/>
</dbReference>
<sequence>GEKAWYNLQEVTMQNYKHSMSGERPLIRASQHVPSCYRSMQTSKRRFGFSAFADVSAVAGLCL</sequence>
<evidence type="ECO:0000313" key="1">
    <source>
        <dbReference type="EMBL" id="KFD46996.1"/>
    </source>
</evidence>
<dbReference type="EMBL" id="KL367608">
    <property type="protein sequence ID" value="KFD61867.1"/>
    <property type="molecule type" value="Genomic_DNA"/>
</dbReference>
<reference evidence="1 3" key="1">
    <citation type="journal article" date="2014" name="Nat. Genet.">
        <title>Genome and transcriptome of the porcine whipworm Trichuris suis.</title>
        <authorList>
            <person name="Jex A.R."/>
            <person name="Nejsum P."/>
            <person name="Schwarz E.M."/>
            <person name="Hu L."/>
            <person name="Young N.D."/>
            <person name="Hall R.S."/>
            <person name="Korhonen P.K."/>
            <person name="Liao S."/>
            <person name="Thamsborg S."/>
            <person name="Xia J."/>
            <person name="Xu P."/>
            <person name="Wang S."/>
            <person name="Scheerlinck J.P."/>
            <person name="Hofmann A."/>
            <person name="Sternberg P.W."/>
            <person name="Wang J."/>
            <person name="Gasser R.B."/>
        </authorList>
    </citation>
    <scope>NUCLEOTIDE SEQUENCE [LARGE SCALE GENOMIC DNA]</scope>
    <source>
        <strain evidence="2">DCEP-RM93F</strain>
        <strain evidence="1">DCEP-RM93M</strain>
    </source>
</reference>
<accession>A0A085LPV0</accession>
<dbReference type="EMBL" id="KL363344">
    <property type="protein sequence ID" value="KFD46996.1"/>
    <property type="molecule type" value="Genomic_DNA"/>
</dbReference>
<evidence type="ECO:0000313" key="2">
    <source>
        <dbReference type="EMBL" id="KFD61867.1"/>
    </source>
</evidence>
<feature type="non-terminal residue" evidence="1">
    <location>
        <position position="1"/>
    </location>
</feature>
<proteinExistence type="predicted"/>
<protein>
    <submittedName>
        <fullName evidence="1">Uncharacterized protein</fullName>
    </submittedName>
</protein>
<keyword evidence="3" id="KW-1185">Reference proteome</keyword>
<gene>
    <name evidence="1" type="ORF">M513_12126</name>
    <name evidence="2" type="ORF">M514_12126</name>
</gene>